<organism evidence="1 2">
    <name type="scientific">Enterococcus pseudoavium</name>
    <dbReference type="NCBI Taxonomy" id="44007"/>
    <lineage>
        <taxon>Bacteria</taxon>
        <taxon>Bacillati</taxon>
        <taxon>Bacillota</taxon>
        <taxon>Bacilli</taxon>
        <taxon>Lactobacillales</taxon>
        <taxon>Enterococcaceae</taxon>
        <taxon>Enterococcus</taxon>
    </lineage>
</organism>
<dbReference type="InterPro" id="IPR053842">
    <property type="entry name" value="NikA-like"/>
</dbReference>
<reference evidence="1" key="1">
    <citation type="submission" date="2023-03" db="EMBL/GenBank/DDBJ databases">
        <authorList>
            <person name="Shen W."/>
            <person name="Cai J."/>
        </authorList>
    </citation>
    <scope>NUCLEOTIDE SEQUENCE</scope>
    <source>
        <strain evidence="1">P69-2</strain>
    </source>
</reference>
<dbReference type="AlphaFoldDB" id="A0AAE4I489"/>
<sequence>MSSKELTQVKFRLNAEELEVWQQKANERNMTLPKFSKQIVNQVITQGKLKQPKINQEQGAEVITHLAKLGGNVNQIAKWCNMNKINATNDQIERLEYNLERVQKELELIWQQLK</sequence>
<accession>A0AAE4I489</accession>
<dbReference type="Pfam" id="PF21983">
    <property type="entry name" value="NikA-like"/>
    <property type="match status" value="1"/>
</dbReference>
<dbReference type="RefSeq" id="WP_174118090.1">
    <property type="nucleotide sequence ID" value="NZ_JARQAI010000038.1"/>
</dbReference>
<comment type="caution">
    <text evidence="1">The sequence shown here is derived from an EMBL/GenBank/DDBJ whole genome shotgun (WGS) entry which is preliminary data.</text>
</comment>
<proteinExistence type="predicted"/>
<name>A0AAE4I489_9ENTE</name>
<dbReference type="Proteomes" id="UP001180842">
    <property type="component" value="Unassembled WGS sequence"/>
</dbReference>
<dbReference type="EMBL" id="JARQAI010000038">
    <property type="protein sequence ID" value="MDT2738238.1"/>
    <property type="molecule type" value="Genomic_DNA"/>
</dbReference>
<protein>
    <submittedName>
        <fullName evidence="1">Plasmid mobilization relaxosome protein MobC</fullName>
    </submittedName>
</protein>
<gene>
    <name evidence="1" type="primary">mobC</name>
    <name evidence="1" type="ORF">P7H00_14105</name>
</gene>
<evidence type="ECO:0000313" key="1">
    <source>
        <dbReference type="EMBL" id="MDT2738238.1"/>
    </source>
</evidence>
<evidence type="ECO:0000313" key="2">
    <source>
        <dbReference type="Proteomes" id="UP001180842"/>
    </source>
</evidence>